<keyword evidence="2" id="KW-0238">DNA-binding</keyword>
<name>A0A645E2K2_9ZZZZ</name>
<feature type="domain" description="Sporulation transcription regulator WhiA N-terminal" evidence="5">
    <location>
        <begin position="20"/>
        <end position="103"/>
    </location>
</feature>
<dbReference type="GO" id="GO:0051301">
    <property type="term" value="P:cell division"/>
    <property type="evidence" value="ECO:0007669"/>
    <property type="project" value="UniProtKB-KW"/>
</dbReference>
<dbReference type="InterPro" id="IPR039518">
    <property type="entry name" value="WhiA_LAGLIDADG_dom"/>
</dbReference>
<evidence type="ECO:0000256" key="2">
    <source>
        <dbReference type="ARBA" id="ARBA00023125"/>
    </source>
</evidence>
<dbReference type="InterPro" id="IPR018478">
    <property type="entry name" value="Sporu_reg_WhiA_N_dom"/>
</dbReference>
<dbReference type="InterPro" id="IPR027434">
    <property type="entry name" value="Homing_endonucl"/>
</dbReference>
<dbReference type="PANTHER" id="PTHR37307">
    <property type="entry name" value="CELL DIVISION PROTEIN WHIA-RELATED"/>
    <property type="match status" value="1"/>
</dbReference>
<feature type="domain" description="Sporulation regulator WhiA C-terminal" evidence="4">
    <location>
        <begin position="219"/>
        <end position="300"/>
    </location>
</feature>
<dbReference type="Pfam" id="PF02650">
    <property type="entry name" value="HTH_WhiA"/>
    <property type="match status" value="1"/>
</dbReference>
<dbReference type="GO" id="GO:0003677">
    <property type="term" value="F:DNA binding"/>
    <property type="evidence" value="ECO:0007669"/>
    <property type="project" value="UniProtKB-KW"/>
</dbReference>
<dbReference type="HAMAP" id="MF_01420">
    <property type="entry name" value="HTH_type_WhiA"/>
    <property type="match status" value="1"/>
</dbReference>
<sequence>MSFSSSIKEELTGVKLKTRDEKKSALSAATHMIGNLSIVSGRKRVTYVSESPHASRYISLLATSLYSVQAEEIMRQQQTLNKNRGFVLRLSGEGVYALLKDTGTILSFGETAILPELVDDDKKRRAFFKGAFIASGFISNPQKNYHLDFVARDEAFAQEFCELLNIYDLNAKLSSRKGNFVIYLKESEKISSFLALIGASGALMELENIRIVKDIRNNANRAINCDAANITKSVNTALRQIDDIGVIRREIGLDALPQQLKEAAEARLSNQDATLSELGEMLGISKSGLNHRLKKLESLALELKIQKGEV</sequence>
<dbReference type="SUPFAM" id="SSF55608">
    <property type="entry name" value="Homing endonucleases"/>
    <property type="match status" value="1"/>
</dbReference>
<comment type="caution">
    <text evidence="7">The sequence shown here is derived from an EMBL/GenBank/DDBJ whole genome shotgun (WGS) entry which is preliminary data.</text>
</comment>
<evidence type="ECO:0000259" key="6">
    <source>
        <dbReference type="Pfam" id="PF14527"/>
    </source>
</evidence>
<dbReference type="PANTHER" id="PTHR37307:SF1">
    <property type="entry name" value="CELL DIVISION PROTEIN WHIA-RELATED"/>
    <property type="match status" value="1"/>
</dbReference>
<dbReference type="InterPro" id="IPR023054">
    <property type="entry name" value="Sporulation_regulator_WhiA_C"/>
</dbReference>
<dbReference type="Pfam" id="PF14527">
    <property type="entry name" value="LAGLIDADG_WhiA"/>
    <property type="match status" value="1"/>
</dbReference>
<gene>
    <name evidence="7" type="primary">whiA_20</name>
    <name evidence="7" type="ORF">SDC9_143180</name>
</gene>
<keyword evidence="1" id="KW-0132">Cell division</keyword>
<proteinExistence type="inferred from homology"/>
<protein>
    <submittedName>
        <fullName evidence="7">Putative sporulation transcription regulator WhiA</fullName>
    </submittedName>
</protein>
<evidence type="ECO:0000313" key="7">
    <source>
        <dbReference type="EMBL" id="MPM96024.1"/>
    </source>
</evidence>
<dbReference type="AlphaFoldDB" id="A0A645E2K2"/>
<dbReference type="InterPro" id="IPR003802">
    <property type="entry name" value="Sporulation_regulator_WhiA"/>
</dbReference>
<dbReference type="NCBIfam" id="TIGR00647">
    <property type="entry name" value="DNA_bind_WhiA"/>
    <property type="match status" value="1"/>
</dbReference>
<dbReference type="EMBL" id="VSSQ01042440">
    <property type="protein sequence ID" value="MPM96024.1"/>
    <property type="molecule type" value="Genomic_DNA"/>
</dbReference>
<evidence type="ECO:0000256" key="3">
    <source>
        <dbReference type="ARBA" id="ARBA00023306"/>
    </source>
</evidence>
<dbReference type="Pfam" id="PF10298">
    <property type="entry name" value="WhiA_N"/>
    <property type="match status" value="1"/>
</dbReference>
<evidence type="ECO:0000256" key="1">
    <source>
        <dbReference type="ARBA" id="ARBA00022618"/>
    </source>
</evidence>
<evidence type="ECO:0000259" key="4">
    <source>
        <dbReference type="Pfam" id="PF02650"/>
    </source>
</evidence>
<dbReference type="Gene3D" id="3.10.28.10">
    <property type="entry name" value="Homing endonucleases"/>
    <property type="match status" value="1"/>
</dbReference>
<dbReference type="GO" id="GO:0043937">
    <property type="term" value="P:regulation of sporulation"/>
    <property type="evidence" value="ECO:0007669"/>
    <property type="project" value="InterPro"/>
</dbReference>
<feature type="domain" description="WhiA LAGLIDADG-like" evidence="6">
    <location>
        <begin position="125"/>
        <end position="216"/>
    </location>
</feature>
<accession>A0A645E2K2</accession>
<organism evidence="7">
    <name type="scientific">bioreactor metagenome</name>
    <dbReference type="NCBI Taxonomy" id="1076179"/>
    <lineage>
        <taxon>unclassified sequences</taxon>
        <taxon>metagenomes</taxon>
        <taxon>ecological metagenomes</taxon>
    </lineage>
</organism>
<keyword evidence="3" id="KW-0131">Cell cycle</keyword>
<reference evidence="7" key="1">
    <citation type="submission" date="2019-08" db="EMBL/GenBank/DDBJ databases">
        <authorList>
            <person name="Kucharzyk K."/>
            <person name="Murdoch R.W."/>
            <person name="Higgins S."/>
            <person name="Loffler F."/>
        </authorList>
    </citation>
    <scope>NUCLEOTIDE SEQUENCE</scope>
</reference>
<evidence type="ECO:0000259" key="5">
    <source>
        <dbReference type="Pfam" id="PF10298"/>
    </source>
</evidence>